<organism evidence="4 5">
    <name type="scientific">Castanea mollissima</name>
    <name type="common">Chinese chestnut</name>
    <dbReference type="NCBI Taxonomy" id="60419"/>
    <lineage>
        <taxon>Eukaryota</taxon>
        <taxon>Viridiplantae</taxon>
        <taxon>Streptophyta</taxon>
        <taxon>Embryophyta</taxon>
        <taxon>Tracheophyta</taxon>
        <taxon>Spermatophyta</taxon>
        <taxon>Magnoliopsida</taxon>
        <taxon>eudicotyledons</taxon>
        <taxon>Gunneridae</taxon>
        <taxon>Pentapetalae</taxon>
        <taxon>rosids</taxon>
        <taxon>fabids</taxon>
        <taxon>Fagales</taxon>
        <taxon>Fagaceae</taxon>
        <taxon>Castanea</taxon>
    </lineage>
</organism>
<dbReference type="EMBL" id="JRKL02001233">
    <property type="protein sequence ID" value="KAF3965214.1"/>
    <property type="molecule type" value="Genomic_DNA"/>
</dbReference>
<dbReference type="AlphaFoldDB" id="A0A8J4RCF8"/>
<dbReference type="GO" id="GO:0003924">
    <property type="term" value="F:GTPase activity"/>
    <property type="evidence" value="ECO:0007669"/>
    <property type="project" value="InterPro"/>
</dbReference>
<dbReference type="PANTHER" id="PTHR23115">
    <property type="entry name" value="TRANSLATION FACTOR"/>
    <property type="match status" value="1"/>
</dbReference>
<dbReference type="InterPro" id="IPR050100">
    <property type="entry name" value="TRAFAC_GTPase_members"/>
</dbReference>
<dbReference type="Proteomes" id="UP000737018">
    <property type="component" value="Unassembled WGS sequence"/>
</dbReference>
<keyword evidence="1" id="KW-0547">Nucleotide-binding</keyword>
<reference evidence="4" key="1">
    <citation type="submission" date="2020-03" db="EMBL/GenBank/DDBJ databases">
        <title>Castanea mollissima Vanexum genome sequencing.</title>
        <authorList>
            <person name="Staton M."/>
        </authorList>
    </citation>
    <scope>NUCLEOTIDE SEQUENCE</scope>
    <source>
        <tissue evidence="4">Leaf</tissue>
    </source>
</reference>
<evidence type="ECO:0000313" key="4">
    <source>
        <dbReference type="EMBL" id="KAF3965214.1"/>
    </source>
</evidence>
<dbReference type="InterPro" id="IPR027417">
    <property type="entry name" value="P-loop_NTPase"/>
</dbReference>
<accession>A0A8J4RCF8</accession>
<comment type="caution">
    <text evidence="4">The sequence shown here is derived from an EMBL/GenBank/DDBJ whole genome shotgun (WGS) entry which is preliminary data.</text>
</comment>
<keyword evidence="5" id="KW-1185">Reference proteome</keyword>
<dbReference type="Pfam" id="PF00009">
    <property type="entry name" value="GTP_EFTU"/>
    <property type="match status" value="1"/>
</dbReference>
<gene>
    <name evidence="4" type="ORF">CMV_010573</name>
</gene>
<dbReference type="GO" id="GO:0005525">
    <property type="term" value="F:GTP binding"/>
    <property type="evidence" value="ECO:0007669"/>
    <property type="project" value="UniProtKB-KW"/>
</dbReference>
<name>A0A8J4RCF8_9ROSI</name>
<evidence type="ECO:0000313" key="5">
    <source>
        <dbReference type="Proteomes" id="UP000737018"/>
    </source>
</evidence>
<dbReference type="OrthoDB" id="342024at2759"/>
<proteinExistence type="predicted"/>
<keyword evidence="2" id="KW-0342">GTP-binding</keyword>
<dbReference type="SUPFAM" id="SSF52540">
    <property type="entry name" value="P-loop containing nucleoside triphosphate hydrolases"/>
    <property type="match status" value="1"/>
</dbReference>
<evidence type="ECO:0000256" key="1">
    <source>
        <dbReference type="ARBA" id="ARBA00022741"/>
    </source>
</evidence>
<dbReference type="Gene3D" id="3.40.50.300">
    <property type="entry name" value="P-loop containing nucleotide triphosphate hydrolases"/>
    <property type="match status" value="1"/>
</dbReference>
<protein>
    <recommendedName>
        <fullName evidence="3">Tr-type G domain-containing protein</fullName>
    </recommendedName>
</protein>
<evidence type="ECO:0000259" key="3">
    <source>
        <dbReference type="Pfam" id="PF00009"/>
    </source>
</evidence>
<evidence type="ECO:0000256" key="2">
    <source>
        <dbReference type="ARBA" id="ARBA00023134"/>
    </source>
</evidence>
<sequence>MGKEKVHINIVVIDHVDSGKSTTTGHLIYKLGGINKCVIERFEKEAAEMNKRSFKLTAPFSSLTPPLEVLKLVFLRMVSNLLDEIDAMTRSFLWGDTPTCRN</sequence>
<dbReference type="InterPro" id="IPR000795">
    <property type="entry name" value="T_Tr_GTP-bd_dom"/>
</dbReference>
<feature type="domain" description="Tr-type G" evidence="3">
    <location>
        <begin position="6"/>
        <end position="49"/>
    </location>
</feature>